<gene>
    <name evidence="1" type="ORF">GC250_08640</name>
</gene>
<organism evidence="1 2">
    <name type="scientific">Sulfuracidifex metallicus DSM 6482 = JCM 9184</name>
    <dbReference type="NCBI Taxonomy" id="523847"/>
    <lineage>
        <taxon>Archaea</taxon>
        <taxon>Thermoproteota</taxon>
        <taxon>Thermoprotei</taxon>
        <taxon>Sulfolobales</taxon>
        <taxon>Sulfolobaceae</taxon>
        <taxon>Sulfuracidifex</taxon>
    </lineage>
</organism>
<dbReference type="EMBL" id="WGGD01000005">
    <property type="protein sequence ID" value="MUN29502.1"/>
    <property type="molecule type" value="Genomic_DNA"/>
</dbReference>
<dbReference type="Proteomes" id="UP000470772">
    <property type="component" value="Unassembled WGS sequence"/>
</dbReference>
<proteinExistence type="predicted"/>
<accession>A0A6A9QWT7</accession>
<protein>
    <submittedName>
        <fullName evidence="1">Uncharacterized protein</fullName>
    </submittedName>
</protein>
<sequence>MKPKKVTLYRALLHVGYARVAPRTLSRGNNLVQLKFSSDGGKWYINTPFGGGTYSSAKEALHAMVLRFALDLDDLKRMIDFGLEYAEEELKNYEKTMNKIESRSVKAIMDFLREEKKEETVDRSTLSDIVREFKKQVVFSRLQKELEKNHNSCPVCGREFLSSSSFYNHVTRTPFMKDEHRNFLMTLMSEITGYTP</sequence>
<name>A0A6A9QWT7_SULME</name>
<reference evidence="1 2" key="1">
    <citation type="submission" date="2019-10" db="EMBL/GenBank/DDBJ databases">
        <title>Sequencing and Assembly of Multiple Reported Metal-Biooxidizing Members of the Extremely Thermoacidophilic Archaeal Family Sulfolobaceae.</title>
        <authorList>
            <person name="Counts J.A."/>
            <person name="Kelly R.M."/>
        </authorList>
    </citation>
    <scope>NUCLEOTIDE SEQUENCE [LARGE SCALE GENOMIC DNA]</scope>
    <source>
        <strain evidence="1 2">DSM 6482</strain>
    </source>
</reference>
<dbReference type="AlphaFoldDB" id="A0A6A9QWT7"/>
<dbReference type="RefSeq" id="WP_156017067.1">
    <property type="nucleotide sequence ID" value="NZ_WGGD01000005.1"/>
</dbReference>
<keyword evidence="2" id="KW-1185">Reference proteome</keyword>
<evidence type="ECO:0000313" key="1">
    <source>
        <dbReference type="EMBL" id="MUN29502.1"/>
    </source>
</evidence>
<comment type="caution">
    <text evidence="1">The sequence shown here is derived from an EMBL/GenBank/DDBJ whole genome shotgun (WGS) entry which is preliminary data.</text>
</comment>
<evidence type="ECO:0000313" key="2">
    <source>
        <dbReference type="Proteomes" id="UP000470772"/>
    </source>
</evidence>